<keyword evidence="3" id="KW-1185">Reference proteome</keyword>
<dbReference type="Proteomes" id="UP001379945">
    <property type="component" value="Unassembled WGS sequence"/>
</dbReference>
<dbReference type="EMBL" id="JBBUTI010000005">
    <property type="protein sequence ID" value="MEK8046275.1"/>
    <property type="molecule type" value="Genomic_DNA"/>
</dbReference>
<feature type="domain" description="Endoribonuclease L-PSP/chorismate mutase-like" evidence="1">
    <location>
        <begin position="34"/>
        <end position="152"/>
    </location>
</feature>
<dbReference type="SUPFAM" id="SSF55298">
    <property type="entry name" value="YjgF-like"/>
    <property type="match status" value="1"/>
</dbReference>
<dbReference type="InterPro" id="IPR035959">
    <property type="entry name" value="RutC-like_sf"/>
</dbReference>
<dbReference type="RefSeq" id="WP_341398563.1">
    <property type="nucleotide sequence ID" value="NZ_JBBUTI010000005.1"/>
</dbReference>
<accession>A0ABU9C7P0</accession>
<dbReference type="PANTHER" id="PTHR43760:SF1">
    <property type="entry name" value="ENDORIBONUCLEASE L-PSP_CHORISMATE MUTASE-LIKE DOMAIN-CONTAINING PROTEIN"/>
    <property type="match status" value="1"/>
</dbReference>
<organism evidence="2 3">
    <name type="scientific">Ideonella margarita</name>
    <dbReference type="NCBI Taxonomy" id="2984191"/>
    <lineage>
        <taxon>Bacteria</taxon>
        <taxon>Pseudomonadati</taxon>
        <taxon>Pseudomonadota</taxon>
        <taxon>Betaproteobacteria</taxon>
        <taxon>Burkholderiales</taxon>
        <taxon>Sphaerotilaceae</taxon>
        <taxon>Ideonella</taxon>
    </lineage>
</organism>
<dbReference type="InterPro" id="IPR013813">
    <property type="entry name" value="Endoribo_LPSP/chorism_mut-like"/>
</dbReference>
<dbReference type="PANTHER" id="PTHR43760">
    <property type="entry name" value="ENDORIBONUCLEASE-RELATED"/>
    <property type="match status" value="1"/>
</dbReference>
<protein>
    <submittedName>
        <fullName evidence="2">RidA family protein</fullName>
    </submittedName>
</protein>
<evidence type="ECO:0000313" key="3">
    <source>
        <dbReference type="Proteomes" id="UP001379945"/>
    </source>
</evidence>
<reference evidence="2 3" key="1">
    <citation type="submission" date="2024-04" db="EMBL/GenBank/DDBJ databases">
        <title>Novel species of the genus Ideonella isolated from streams.</title>
        <authorList>
            <person name="Lu H."/>
        </authorList>
    </citation>
    <scope>NUCLEOTIDE SEQUENCE [LARGE SCALE GENOMIC DNA]</scope>
    <source>
        <strain evidence="2 3">LYT19W</strain>
    </source>
</reference>
<dbReference type="CDD" id="cd02199">
    <property type="entry name" value="YjgF_YER057c_UK114_like_1"/>
    <property type="match status" value="1"/>
</dbReference>
<name>A0ABU9C7P0_9BURK</name>
<proteinExistence type="predicted"/>
<evidence type="ECO:0000259" key="1">
    <source>
        <dbReference type="Pfam" id="PF14588"/>
    </source>
</evidence>
<dbReference type="Pfam" id="PF14588">
    <property type="entry name" value="YjgF_endoribonc"/>
    <property type="match status" value="1"/>
</dbReference>
<evidence type="ECO:0000313" key="2">
    <source>
        <dbReference type="EMBL" id="MEK8046275.1"/>
    </source>
</evidence>
<dbReference type="Gene3D" id="3.30.1330.40">
    <property type="entry name" value="RutC-like"/>
    <property type="match status" value="1"/>
</dbReference>
<gene>
    <name evidence="2" type="ORF">AACH00_07975</name>
</gene>
<sequence length="167" mass="17770">MVDLLHASLDADQRFEALATRLNARFDGEIRIGGNYASVVADGRTLHVSGQVPRVGTEVVVQGRVGGDVNLDAGQHAARICAMRVLAVLRQHLGSLSKVARIAKINVFVQCTEHFTQHSEVADAASGVFHEVLGERGVHARTSVGVYQLPKNAAVELDAVAIAVESV</sequence>
<comment type="caution">
    <text evidence="2">The sequence shown here is derived from an EMBL/GenBank/DDBJ whole genome shotgun (WGS) entry which is preliminary data.</text>
</comment>